<evidence type="ECO:0000313" key="2">
    <source>
        <dbReference type="Proteomes" id="UP001065593"/>
    </source>
</evidence>
<dbReference type="EMBL" id="BRZA01000002">
    <property type="protein sequence ID" value="GLC88254.1"/>
    <property type="molecule type" value="Genomic_DNA"/>
</dbReference>
<dbReference type="Proteomes" id="UP001065593">
    <property type="component" value="Unassembled WGS sequence"/>
</dbReference>
<comment type="caution">
    <text evidence="1">The sequence shown here is derived from an EMBL/GenBank/DDBJ whole genome shotgun (WGS) entry which is preliminary data.</text>
</comment>
<gene>
    <name evidence="1" type="ORF">LYSBPC_13810</name>
</gene>
<reference evidence="1" key="1">
    <citation type="submission" date="2022-08" db="EMBL/GenBank/DDBJ databases">
        <title>Draft genome sequence of Lysinibacillus sp. strain KH24.</title>
        <authorList>
            <person name="Kanbe H."/>
            <person name="Itoh H."/>
        </authorList>
    </citation>
    <scope>NUCLEOTIDE SEQUENCE</scope>
    <source>
        <strain evidence="1">KH24</strain>
    </source>
</reference>
<protein>
    <recommendedName>
        <fullName evidence="3">DUF2577 domain-containing protein</fullName>
    </recommendedName>
</protein>
<proteinExistence type="predicted"/>
<accession>A0ABQ5NIR8</accession>
<dbReference type="RefSeq" id="WP_264988017.1">
    <property type="nucleotide sequence ID" value="NZ_BRZA01000002.1"/>
</dbReference>
<organism evidence="1 2">
    <name type="scientific">Lysinibacillus piscis</name>
    <dbReference type="NCBI Taxonomy" id="2518931"/>
    <lineage>
        <taxon>Bacteria</taxon>
        <taxon>Bacillati</taxon>
        <taxon>Bacillota</taxon>
        <taxon>Bacilli</taxon>
        <taxon>Bacillales</taxon>
        <taxon>Bacillaceae</taxon>
        <taxon>Lysinibacillus</taxon>
    </lineage>
</organism>
<evidence type="ECO:0000313" key="1">
    <source>
        <dbReference type="EMBL" id="GLC88254.1"/>
    </source>
</evidence>
<keyword evidence="2" id="KW-1185">Reference proteome</keyword>
<evidence type="ECO:0008006" key="3">
    <source>
        <dbReference type="Google" id="ProtNLM"/>
    </source>
</evidence>
<name>A0ABQ5NIR8_9BACI</name>
<sequence>MPEKMLFGPVIQSQGMSLIAHVKSAGAYVDGEWVDGITNPIELVGIVLPLTEDVLHFSESGTYTTKEKKLLTTTPLEEGTQCEYKGELYTIEAFKDFADYTDILMYVMRWRKK</sequence>